<comment type="caution">
    <text evidence="12">The sequence shown here is derived from an EMBL/GenBank/DDBJ whole genome shotgun (WGS) entry which is preliminary data.</text>
</comment>
<evidence type="ECO:0000256" key="1">
    <source>
        <dbReference type="ARBA" id="ARBA00001625"/>
    </source>
</evidence>
<dbReference type="GO" id="GO:0005886">
    <property type="term" value="C:plasma membrane"/>
    <property type="evidence" value="ECO:0007669"/>
    <property type="project" value="UniProtKB-SubCell"/>
</dbReference>
<dbReference type="Pfam" id="PF00459">
    <property type="entry name" value="Inositol_P"/>
    <property type="match status" value="1"/>
</dbReference>
<dbReference type="PANTHER" id="PTHR43028:SF5">
    <property type="entry name" value="3'(2'),5'-BISPHOSPHATE NUCLEOTIDASE 1"/>
    <property type="match status" value="1"/>
</dbReference>
<keyword evidence="5 9" id="KW-0479">Metal-binding</keyword>
<feature type="binding site" evidence="10">
    <location>
        <position position="123"/>
    </location>
    <ligand>
        <name>Mg(2+)</name>
        <dbReference type="ChEBI" id="CHEBI:18420"/>
        <label>1</label>
        <note>catalytic</note>
    </ligand>
</feature>
<feature type="binding site" evidence="9">
    <location>
        <position position="100"/>
    </location>
    <ligand>
        <name>Mg(2+)</name>
        <dbReference type="ChEBI" id="CHEBI:18420"/>
        <label>1</label>
    </ligand>
</feature>
<dbReference type="Gene3D" id="3.30.540.10">
    <property type="entry name" value="Fructose-1,6-Bisphosphatase, subunit A, domain 1"/>
    <property type="match status" value="1"/>
</dbReference>
<feature type="binding site" evidence="9">
    <location>
        <position position="120"/>
    </location>
    <ligand>
        <name>Mg(2+)</name>
        <dbReference type="ChEBI" id="CHEBI:18420"/>
        <label>1</label>
    </ligand>
</feature>
<feature type="binding site" evidence="10">
    <location>
        <position position="100"/>
    </location>
    <ligand>
        <name>Mg(2+)</name>
        <dbReference type="ChEBI" id="CHEBI:18420"/>
        <label>1</label>
        <note>catalytic</note>
    </ligand>
</feature>
<dbReference type="InterPro" id="IPR000760">
    <property type="entry name" value="Inositol_monophosphatase-like"/>
</dbReference>
<evidence type="ECO:0000256" key="11">
    <source>
        <dbReference type="SAM" id="MobiDB-lite"/>
    </source>
</evidence>
<evidence type="ECO:0000256" key="3">
    <source>
        <dbReference type="ARBA" id="ARBA00022475"/>
    </source>
</evidence>
<evidence type="ECO:0000256" key="8">
    <source>
        <dbReference type="ARBA" id="ARBA00023136"/>
    </source>
</evidence>
<protein>
    <recommendedName>
        <fullName evidence="9">3'(2'),5'-bisphosphate nucleotidase CysQ</fullName>
        <ecNumber evidence="9">3.1.3.7</ecNumber>
    </recommendedName>
    <alternativeName>
        <fullName evidence="9">3'(2'),5-bisphosphonucleoside 3'(2')-phosphohydrolase</fullName>
    </alternativeName>
    <alternativeName>
        <fullName evidence="9">3'-phosphoadenosine 5'-phosphate phosphatase</fullName>
        <shortName evidence="9">PAP phosphatase</shortName>
    </alternativeName>
</protein>
<reference evidence="12 13" key="2">
    <citation type="submission" date="2019-09" db="EMBL/GenBank/DDBJ databases">
        <authorList>
            <person name="Mazur A."/>
        </authorList>
    </citation>
    <scope>NUCLEOTIDE SEQUENCE [LARGE SCALE GENOMIC DNA]</scope>
    <source>
        <strain evidence="12 13">3729k</strain>
    </source>
</reference>
<keyword evidence="3 9" id="KW-1003">Cell membrane</keyword>
<evidence type="ECO:0000256" key="9">
    <source>
        <dbReference type="HAMAP-Rule" id="MF_02095"/>
    </source>
</evidence>
<feature type="binding site" evidence="9">
    <location>
        <position position="245"/>
    </location>
    <ligand>
        <name>substrate</name>
    </ligand>
</feature>
<evidence type="ECO:0000256" key="10">
    <source>
        <dbReference type="PIRSR" id="PIRSR600760-2"/>
    </source>
</evidence>
<comment type="cofactor">
    <cofactor evidence="9 10">
        <name>Mg(2+)</name>
        <dbReference type="ChEBI" id="CHEBI:18420"/>
    </cofactor>
</comment>
<feature type="compositionally biased region" description="Low complexity" evidence="11">
    <location>
        <begin position="1"/>
        <end position="20"/>
    </location>
</feature>
<dbReference type="InterPro" id="IPR020583">
    <property type="entry name" value="Inositol_monoP_metal-BS"/>
</dbReference>
<comment type="catalytic activity">
    <reaction evidence="1 9">
        <text>adenosine 3',5'-bisphosphate + H2O = AMP + phosphate</text>
        <dbReference type="Rhea" id="RHEA:10040"/>
        <dbReference type="ChEBI" id="CHEBI:15377"/>
        <dbReference type="ChEBI" id="CHEBI:43474"/>
        <dbReference type="ChEBI" id="CHEBI:58343"/>
        <dbReference type="ChEBI" id="CHEBI:456215"/>
        <dbReference type="EC" id="3.1.3.7"/>
    </reaction>
</comment>
<dbReference type="HAMAP" id="MF_02095">
    <property type="entry name" value="CysQ"/>
    <property type="match status" value="1"/>
</dbReference>
<dbReference type="InterPro" id="IPR006240">
    <property type="entry name" value="CysQ"/>
</dbReference>
<gene>
    <name evidence="9 12" type="primary">cysQ</name>
    <name evidence="12" type="ORF">F0415_11980</name>
</gene>
<dbReference type="PROSITE" id="PS00630">
    <property type="entry name" value="IMP_2"/>
    <property type="match status" value="1"/>
</dbReference>
<sequence>MASGPPGRVGPARRLLGRPLPGRPVHRPGSAGGTCVSELREACITLARAAGAAILEVYARDFSVEAKDDASPLTQADLASHRIICEGLRRLDPAIPVLSEEAAGIAWEERRAWSRYWLVDPLDGTREFVKKNGEFTVNIALVEGHRPVLGVVYAPVFDYLLHAQAGEGAWLREQGRDIPLSTRRPATTPLRVAASRSHLDARTTAFLDRMGEAERHGLGSSLKFCRIAEGRVDVYPRFGPTSEWDTAAAQCVLEAAGGVVLGLDGRPLEYNRKESLLNPDFIALGDASLPWREWLEAVPAHG</sequence>
<dbReference type="PRINTS" id="PR00377">
    <property type="entry name" value="IMPHPHTASES"/>
</dbReference>
<feature type="region of interest" description="Disordered" evidence="11">
    <location>
        <begin position="1"/>
        <end position="31"/>
    </location>
</feature>
<proteinExistence type="inferred from homology"/>
<feature type="binding site" evidence="9">
    <location>
        <position position="245"/>
    </location>
    <ligand>
        <name>Mg(2+)</name>
        <dbReference type="ChEBI" id="CHEBI:18420"/>
        <label>2</label>
    </ligand>
</feature>
<dbReference type="InterPro" id="IPR050725">
    <property type="entry name" value="CysQ/Inositol_MonoPase"/>
</dbReference>
<dbReference type="GO" id="GO:0008441">
    <property type="term" value="F:3'(2'),5'-bisphosphate nucleotidase activity"/>
    <property type="evidence" value="ECO:0007669"/>
    <property type="project" value="UniProtKB-UniRule"/>
</dbReference>
<evidence type="ECO:0000313" key="12">
    <source>
        <dbReference type="EMBL" id="KAA2283672.1"/>
    </source>
</evidence>
<feature type="binding site" evidence="9">
    <location>
        <position position="100"/>
    </location>
    <ligand>
        <name>substrate</name>
    </ligand>
</feature>
<dbReference type="NCBIfam" id="TIGR01331">
    <property type="entry name" value="bisphos_cysQ"/>
    <property type="match status" value="1"/>
</dbReference>
<dbReference type="CDD" id="cd01638">
    <property type="entry name" value="CysQ"/>
    <property type="match status" value="1"/>
</dbReference>
<evidence type="ECO:0000256" key="5">
    <source>
        <dbReference type="ARBA" id="ARBA00022723"/>
    </source>
</evidence>
<name>A0A5B2Z933_9GAMM</name>
<dbReference type="SUPFAM" id="SSF56655">
    <property type="entry name" value="Carbohydrate phosphatase"/>
    <property type="match status" value="1"/>
</dbReference>
<keyword evidence="6 9" id="KW-0378">Hydrolase</keyword>
<comment type="function">
    <text evidence="9">Converts adenosine-3',5'-bisphosphate (PAP) to AMP.</text>
</comment>
<dbReference type="FunFam" id="3.40.190.80:FF:000005">
    <property type="entry name" value="3'(2'),5'-bisphosphate nucleotidase CysQ"/>
    <property type="match status" value="1"/>
</dbReference>
<keyword evidence="7 9" id="KW-0460">Magnesium</keyword>
<accession>A0A5B2Z933</accession>
<feature type="binding site" evidence="9">
    <location>
        <position position="123"/>
    </location>
    <ligand>
        <name>Mg(2+)</name>
        <dbReference type="ChEBI" id="CHEBI:18420"/>
        <label>2</label>
    </ligand>
</feature>
<evidence type="ECO:0000256" key="4">
    <source>
        <dbReference type="ARBA" id="ARBA00022519"/>
    </source>
</evidence>
<dbReference type="EC" id="3.1.3.7" evidence="9"/>
<comment type="subcellular location">
    <subcellularLocation>
        <location evidence="9">Cell inner membrane</location>
        <topology evidence="9">Peripheral membrane protein</topology>
        <orientation evidence="9">Cytoplasmic side</orientation>
    </subcellularLocation>
</comment>
<evidence type="ECO:0000256" key="2">
    <source>
        <dbReference type="ARBA" id="ARBA00005289"/>
    </source>
</evidence>
<evidence type="ECO:0000313" key="13">
    <source>
        <dbReference type="Proteomes" id="UP000322165"/>
    </source>
</evidence>
<keyword evidence="8 9" id="KW-0472">Membrane</keyword>
<feature type="binding site" evidence="10">
    <location>
        <position position="122"/>
    </location>
    <ligand>
        <name>Mg(2+)</name>
        <dbReference type="ChEBI" id="CHEBI:18420"/>
        <label>1</label>
        <note>catalytic</note>
    </ligand>
</feature>
<dbReference type="PANTHER" id="PTHR43028">
    <property type="entry name" value="3'(2'),5'-BISPHOSPHATE NUCLEOTIDASE 1"/>
    <property type="match status" value="1"/>
</dbReference>
<dbReference type="GO" id="GO:0000103">
    <property type="term" value="P:sulfate assimilation"/>
    <property type="evidence" value="ECO:0007669"/>
    <property type="project" value="TreeGrafter"/>
</dbReference>
<dbReference type="GO" id="GO:0000287">
    <property type="term" value="F:magnesium ion binding"/>
    <property type="evidence" value="ECO:0007669"/>
    <property type="project" value="UniProtKB-UniRule"/>
</dbReference>
<dbReference type="PROSITE" id="PS00629">
    <property type="entry name" value="IMP_1"/>
    <property type="match status" value="1"/>
</dbReference>
<feature type="binding site" evidence="9">
    <location>
        <position position="122"/>
    </location>
    <ligand>
        <name>Mg(2+)</name>
        <dbReference type="ChEBI" id="CHEBI:18420"/>
        <label>1</label>
    </ligand>
</feature>
<dbReference type="InterPro" id="IPR020550">
    <property type="entry name" value="Inositol_monophosphatase_CS"/>
</dbReference>
<dbReference type="Proteomes" id="UP000322165">
    <property type="component" value="Unassembled WGS sequence"/>
</dbReference>
<keyword evidence="13" id="KW-1185">Reference proteome</keyword>
<keyword evidence="4 9" id="KW-0997">Cell inner membrane</keyword>
<reference evidence="12 13" key="1">
    <citation type="submission" date="2019-09" db="EMBL/GenBank/DDBJ databases">
        <title>Arenimonas chukotkensis sp. nov., a bacterium isolated from Chukotka hot spring, Arctic region, Russia.</title>
        <authorList>
            <person name="Zayulina K.S."/>
            <person name="Prokofeva M.I."/>
            <person name="Elcheninov A.G."/>
            <person name="Novikov A."/>
            <person name="Kochetkova T.V."/>
            <person name="Kublanov I.V."/>
        </authorList>
    </citation>
    <scope>NUCLEOTIDE SEQUENCE [LARGE SCALE GENOMIC DNA]</scope>
    <source>
        <strain evidence="12 13">3729k</strain>
    </source>
</reference>
<evidence type="ECO:0000256" key="6">
    <source>
        <dbReference type="ARBA" id="ARBA00022801"/>
    </source>
</evidence>
<feature type="binding site" evidence="10">
    <location>
        <position position="245"/>
    </location>
    <ligand>
        <name>Mg(2+)</name>
        <dbReference type="ChEBI" id="CHEBI:18420"/>
        <label>1</label>
        <note>catalytic</note>
    </ligand>
</feature>
<dbReference type="EMBL" id="VUOD01000015">
    <property type="protein sequence ID" value="KAA2283672.1"/>
    <property type="molecule type" value="Genomic_DNA"/>
</dbReference>
<dbReference type="FunFam" id="3.30.540.10:FF:000007">
    <property type="entry name" value="3'(2'),5'-bisphosphate nucleotidase CysQ"/>
    <property type="match status" value="1"/>
</dbReference>
<dbReference type="AlphaFoldDB" id="A0A5B2Z933"/>
<dbReference type="Gene3D" id="3.40.190.80">
    <property type="match status" value="1"/>
</dbReference>
<feature type="binding site" evidence="9">
    <location>
        <begin position="122"/>
        <end position="125"/>
    </location>
    <ligand>
        <name>substrate</name>
    </ligand>
</feature>
<comment type="similarity">
    <text evidence="2 9">Belongs to the inositol monophosphatase superfamily. CysQ family.</text>
</comment>
<dbReference type="GO" id="GO:0046854">
    <property type="term" value="P:phosphatidylinositol phosphate biosynthetic process"/>
    <property type="evidence" value="ECO:0007669"/>
    <property type="project" value="InterPro"/>
</dbReference>
<organism evidence="12 13">
    <name type="scientific">Arenimonas fontis</name>
    <dbReference type="NCBI Taxonomy" id="2608255"/>
    <lineage>
        <taxon>Bacteria</taxon>
        <taxon>Pseudomonadati</taxon>
        <taxon>Pseudomonadota</taxon>
        <taxon>Gammaproteobacteria</taxon>
        <taxon>Lysobacterales</taxon>
        <taxon>Lysobacteraceae</taxon>
        <taxon>Arenimonas</taxon>
    </lineage>
</organism>
<evidence type="ECO:0000256" key="7">
    <source>
        <dbReference type="ARBA" id="ARBA00022842"/>
    </source>
</evidence>
<feature type="binding site" evidence="10">
    <location>
        <position position="120"/>
    </location>
    <ligand>
        <name>Mg(2+)</name>
        <dbReference type="ChEBI" id="CHEBI:18420"/>
        <label>1</label>
        <note>catalytic</note>
    </ligand>
</feature>
<dbReference type="GO" id="GO:0050427">
    <property type="term" value="P:3'-phosphoadenosine 5'-phosphosulfate metabolic process"/>
    <property type="evidence" value="ECO:0007669"/>
    <property type="project" value="TreeGrafter"/>
</dbReference>
<feature type="binding site" evidence="9">
    <location>
        <position position="120"/>
    </location>
    <ligand>
        <name>Mg(2+)</name>
        <dbReference type="ChEBI" id="CHEBI:18420"/>
        <label>2</label>
    </ligand>
</feature>